<sequence>MRSNLDPEDPLPAGFRLSCIRTARAVPVSVETATALQLSM</sequence>
<evidence type="ECO:0000313" key="1">
    <source>
        <dbReference type="EMBL" id="ACL59845.1"/>
    </source>
</evidence>
<dbReference type="STRING" id="460265.Mnod_4988"/>
<protein>
    <submittedName>
        <fullName evidence="1">Uncharacterized protein</fullName>
    </submittedName>
</protein>
<dbReference type="HOGENOM" id="CLU_3292319_0_0_5"/>
<dbReference type="EMBL" id="CP001349">
    <property type="protein sequence ID" value="ACL59845.1"/>
    <property type="molecule type" value="Genomic_DNA"/>
</dbReference>
<dbReference type="KEGG" id="mno:Mnod_4988"/>
<evidence type="ECO:0000313" key="2">
    <source>
        <dbReference type="Proteomes" id="UP000008207"/>
    </source>
</evidence>
<accession>B8IIG8</accession>
<dbReference type="AlphaFoldDB" id="B8IIG8"/>
<gene>
    <name evidence="1" type="ordered locus">Mnod_4988</name>
</gene>
<keyword evidence="2" id="KW-1185">Reference proteome</keyword>
<proteinExistence type="predicted"/>
<dbReference type="Proteomes" id="UP000008207">
    <property type="component" value="Chromosome"/>
</dbReference>
<reference evidence="1 2" key="1">
    <citation type="submission" date="2009-01" db="EMBL/GenBank/DDBJ databases">
        <title>Complete sequence of chromosome of Methylobacterium nodulans ORS 2060.</title>
        <authorList>
            <consortium name="US DOE Joint Genome Institute"/>
            <person name="Lucas S."/>
            <person name="Copeland A."/>
            <person name="Lapidus A."/>
            <person name="Glavina del Rio T."/>
            <person name="Dalin E."/>
            <person name="Tice H."/>
            <person name="Bruce D."/>
            <person name="Goodwin L."/>
            <person name="Pitluck S."/>
            <person name="Sims D."/>
            <person name="Brettin T."/>
            <person name="Detter J.C."/>
            <person name="Han C."/>
            <person name="Larimer F."/>
            <person name="Land M."/>
            <person name="Hauser L."/>
            <person name="Kyrpides N."/>
            <person name="Ivanova N."/>
            <person name="Marx C.J."/>
            <person name="Richardson P."/>
        </authorList>
    </citation>
    <scope>NUCLEOTIDE SEQUENCE [LARGE SCALE GENOMIC DNA]</scope>
    <source>
        <strain evidence="2">LMG 21967 / CNCM I-2342 / ORS 2060</strain>
    </source>
</reference>
<organism evidence="1 2">
    <name type="scientific">Methylobacterium nodulans (strain LMG 21967 / CNCM I-2342 / ORS 2060)</name>
    <dbReference type="NCBI Taxonomy" id="460265"/>
    <lineage>
        <taxon>Bacteria</taxon>
        <taxon>Pseudomonadati</taxon>
        <taxon>Pseudomonadota</taxon>
        <taxon>Alphaproteobacteria</taxon>
        <taxon>Hyphomicrobiales</taxon>
        <taxon>Methylobacteriaceae</taxon>
        <taxon>Methylobacterium</taxon>
    </lineage>
</organism>
<name>B8IIG8_METNO</name>